<evidence type="ECO:0000313" key="2">
    <source>
        <dbReference type="Proteomes" id="UP000887159"/>
    </source>
</evidence>
<protein>
    <submittedName>
        <fullName evidence="1">Uncharacterized protein</fullName>
    </submittedName>
</protein>
<comment type="caution">
    <text evidence="1">The sequence shown here is derived from an EMBL/GenBank/DDBJ whole genome shotgun (WGS) entry which is preliminary data.</text>
</comment>
<keyword evidence="2" id="KW-1185">Reference proteome</keyword>
<accession>A0A8X6VLP3</accession>
<name>A0A8X6VLP3_TRICX</name>
<gene>
    <name evidence="1" type="ORF">TNCV_2447541</name>
</gene>
<dbReference type="EMBL" id="BMAU01021315">
    <property type="protein sequence ID" value="GFY12563.1"/>
    <property type="molecule type" value="Genomic_DNA"/>
</dbReference>
<sequence>MNVCWASLLKLKLDSSLRANWFRSVAVQFRQARSYSKWRRWKDTRACHEGSVCVLTGANEAVVSTRACRMMCRFSRRLVCRLPPEPRKILQGKPSSMPSSGIRQRTITLNF</sequence>
<reference evidence="1" key="1">
    <citation type="submission" date="2020-08" db="EMBL/GenBank/DDBJ databases">
        <title>Multicomponent nature underlies the extraordinary mechanical properties of spider dragline silk.</title>
        <authorList>
            <person name="Kono N."/>
            <person name="Nakamura H."/>
            <person name="Mori M."/>
            <person name="Yoshida Y."/>
            <person name="Ohtoshi R."/>
            <person name="Malay A.D."/>
            <person name="Moran D.A.P."/>
            <person name="Tomita M."/>
            <person name="Numata K."/>
            <person name="Arakawa K."/>
        </authorList>
    </citation>
    <scope>NUCLEOTIDE SEQUENCE</scope>
</reference>
<dbReference type="Proteomes" id="UP000887159">
    <property type="component" value="Unassembled WGS sequence"/>
</dbReference>
<organism evidence="1 2">
    <name type="scientific">Trichonephila clavipes</name>
    <name type="common">Golden silk orbweaver</name>
    <name type="synonym">Nephila clavipes</name>
    <dbReference type="NCBI Taxonomy" id="2585209"/>
    <lineage>
        <taxon>Eukaryota</taxon>
        <taxon>Metazoa</taxon>
        <taxon>Ecdysozoa</taxon>
        <taxon>Arthropoda</taxon>
        <taxon>Chelicerata</taxon>
        <taxon>Arachnida</taxon>
        <taxon>Araneae</taxon>
        <taxon>Araneomorphae</taxon>
        <taxon>Entelegynae</taxon>
        <taxon>Araneoidea</taxon>
        <taxon>Nephilidae</taxon>
        <taxon>Trichonephila</taxon>
    </lineage>
</organism>
<dbReference type="AlphaFoldDB" id="A0A8X6VLP3"/>
<proteinExistence type="predicted"/>
<evidence type="ECO:0000313" key="1">
    <source>
        <dbReference type="EMBL" id="GFY12563.1"/>
    </source>
</evidence>